<dbReference type="InterPro" id="IPR016035">
    <property type="entry name" value="Acyl_Trfase/lysoPLipase"/>
</dbReference>
<evidence type="ECO:0000256" key="2">
    <source>
        <dbReference type="ARBA" id="ARBA00022963"/>
    </source>
</evidence>
<dbReference type="InterPro" id="IPR002641">
    <property type="entry name" value="PNPLA_dom"/>
</dbReference>
<protein>
    <submittedName>
        <fullName evidence="7">Patatin</fullName>
    </submittedName>
</protein>
<feature type="active site" description="Nucleophile" evidence="4">
    <location>
        <position position="48"/>
    </location>
</feature>
<feature type="domain" description="PNPLA" evidence="6">
    <location>
        <begin position="10"/>
        <end position="223"/>
    </location>
</feature>
<dbReference type="EMBL" id="CP001707">
    <property type="protein sequence ID" value="ACV27286.1"/>
    <property type="molecule type" value="Genomic_DNA"/>
</dbReference>
<dbReference type="Pfam" id="PF01734">
    <property type="entry name" value="Patatin"/>
    <property type="match status" value="1"/>
</dbReference>
<dbReference type="InterPro" id="IPR050301">
    <property type="entry name" value="NTE"/>
</dbReference>
<evidence type="ECO:0000259" key="6">
    <source>
        <dbReference type="PROSITE" id="PS51635"/>
    </source>
</evidence>
<gene>
    <name evidence="7" type="ordered locus">Kkor_1874</name>
</gene>
<evidence type="ECO:0000256" key="3">
    <source>
        <dbReference type="ARBA" id="ARBA00023098"/>
    </source>
</evidence>
<sequence>MTERPSIPGLILSGGGARAAYQVGVLKAVSQILEHPEQSPFRIVSGTSAGAINSCAVAEHSHRFNEGIKRLEQLWANLTPEQIYHTKLRQLSSNALRWIWNILRPASQLKKPLALLDNAPLRKLLTKAIRFDDIRENIDNGFLDAACITAYNYNTGDSVSFFQGIPDLVEWQRFRRFGKAEDLTLSHLMGSTAIPMIFPSEPINDIHFGDGSMRFLTPLSPTLHLGANKLFVVTVEPLRGEVDHNIKIPSIGDISGHLLDSIFIDSLESDIERMMRVNELMAHIPERDIVREQLTLKQVDTFIISPSIDPMELAGQYFKNLPRGLRFFFKRIGVDDENGESILSYLLFDKSFTNHLIELGYQDAMKQEHNILDFFNYQQTQQTDEPEQKDESEKKETPQQKKLSPQDL</sequence>
<keyword evidence="1 4" id="KW-0378">Hydrolase</keyword>
<reference evidence="7 8" key="1">
    <citation type="journal article" date="2009" name="Stand. Genomic Sci.">
        <title>Complete genome sequence of Kangiella koreensis type strain (SW-125).</title>
        <authorList>
            <person name="Han C."/>
            <person name="Sikorski J."/>
            <person name="Lapidus A."/>
            <person name="Nolan M."/>
            <person name="Glavina Del Rio T."/>
            <person name="Tice H."/>
            <person name="Cheng J.F."/>
            <person name="Lucas S."/>
            <person name="Chen F."/>
            <person name="Copeland A."/>
            <person name="Ivanova N."/>
            <person name="Mavromatis K."/>
            <person name="Ovchinnikova G."/>
            <person name="Pati A."/>
            <person name="Bruce D."/>
            <person name="Goodwin L."/>
            <person name="Pitluck S."/>
            <person name="Chen A."/>
            <person name="Palaniappan K."/>
            <person name="Land M."/>
            <person name="Hauser L."/>
            <person name="Chang Y.J."/>
            <person name="Jeffries C.D."/>
            <person name="Chain P."/>
            <person name="Saunders E."/>
            <person name="Brettin T."/>
            <person name="Goker M."/>
            <person name="Tindall B.J."/>
            <person name="Bristow J."/>
            <person name="Eisen J.A."/>
            <person name="Markowitz V."/>
            <person name="Hugenholtz P."/>
            <person name="Kyrpides N.C."/>
            <person name="Klenk H.P."/>
            <person name="Detter J.C."/>
        </authorList>
    </citation>
    <scope>NUCLEOTIDE SEQUENCE [LARGE SCALE GENOMIC DNA]</scope>
    <source>
        <strain evidence="8">DSM 16069 / KCTC 12182 / SW-125</strain>
    </source>
</reference>
<dbReference type="CDD" id="cd07209">
    <property type="entry name" value="Pat_hypo_Ecoli_Z1214_like"/>
    <property type="match status" value="1"/>
</dbReference>
<proteinExistence type="predicted"/>
<accession>C7R5W2</accession>
<dbReference type="GO" id="GO:0016787">
    <property type="term" value="F:hydrolase activity"/>
    <property type="evidence" value="ECO:0007669"/>
    <property type="project" value="UniProtKB-UniRule"/>
</dbReference>
<organism evidence="7 8">
    <name type="scientific">Kangiella koreensis (strain DSM 16069 / JCM 12317 / KCTC 12182 / SW-125)</name>
    <dbReference type="NCBI Taxonomy" id="523791"/>
    <lineage>
        <taxon>Bacteria</taxon>
        <taxon>Pseudomonadati</taxon>
        <taxon>Pseudomonadota</taxon>
        <taxon>Gammaproteobacteria</taxon>
        <taxon>Kangiellales</taxon>
        <taxon>Kangiellaceae</taxon>
        <taxon>Kangiella</taxon>
    </lineage>
</organism>
<dbReference type="PROSITE" id="PS51635">
    <property type="entry name" value="PNPLA"/>
    <property type="match status" value="1"/>
</dbReference>
<keyword evidence="3 4" id="KW-0443">Lipid metabolism</keyword>
<name>C7R5W2_KANKD</name>
<dbReference type="InParanoid" id="C7R5W2"/>
<keyword evidence="8" id="KW-1185">Reference proteome</keyword>
<evidence type="ECO:0000256" key="1">
    <source>
        <dbReference type="ARBA" id="ARBA00022801"/>
    </source>
</evidence>
<feature type="active site" description="Proton acceptor" evidence="4">
    <location>
        <position position="210"/>
    </location>
</feature>
<evidence type="ECO:0000313" key="7">
    <source>
        <dbReference type="EMBL" id="ACV27286.1"/>
    </source>
</evidence>
<comment type="caution">
    <text evidence="4">Lacks conserved residue(s) required for the propagation of feature annotation.</text>
</comment>
<feature type="compositionally biased region" description="Basic and acidic residues" evidence="5">
    <location>
        <begin position="389"/>
        <end position="399"/>
    </location>
</feature>
<dbReference type="PANTHER" id="PTHR14226">
    <property type="entry name" value="NEUROPATHY TARGET ESTERASE/SWISS CHEESE D.MELANOGASTER"/>
    <property type="match status" value="1"/>
</dbReference>
<dbReference type="GO" id="GO:0016042">
    <property type="term" value="P:lipid catabolic process"/>
    <property type="evidence" value="ECO:0007669"/>
    <property type="project" value="UniProtKB-UniRule"/>
</dbReference>
<evidence type="ECO:0000256" key="4">
    <source>
        <dbReference type="PROSITE-ProRule" id="PRU01161"/>
    </source>
</evidence>
<evidence type="ECO:0000313" key="8">
    <source>
        <dbReference type="Proteomes" id="UP000001231"/>
    </source>
</evidence>
<feature type="region of interest" description="Disordered" evidence="5">
    <location>
        <begin position="378"/>
        <end position="408"/>
    </location>
</feature>
<dbReference type="OrthoDB" id="9798773at2"/>
<dbReference type="HOGENOM" id="CLU_042893_0_0_6"/>
<keyword evidence="2 4" id="KW-0442">Lipid degradation</keyword>
<dbReference type="AlphaFoldDB" id="C7R5W2"/>
<feature type="short sequence motif" description="GXSXG" evidence="4">
    <location>
        <begin position="46"/>
        <end position="50"/>
    </location>
</feature>
<dbReference type="KEGG" id="kko:Kkor_1874"/>
<dbReference type="STRING" id="523791.Kkor_1874"/>
<dbReference type="eggNOG" id="COG1752">
    <property type="taxonomic scope" value="Bacteria"/>
</dbReference>
<evidence type="ECO:0000256" key="5">
    <source>
        <dbReference type="SAM" id="MobiDB-lite"/>
    </source>
</evidence>
<dbReference type="RefSeq" id="WP_015780891.1">
    <property type="nucleotide sequence ID" value="NC_013166.1"/>
</dbReference>
<dbReference type="Gene3D" id="3.40.1090.10">
    <property type="entry name" value="Cytosolic phospholipase A2 catalytic domain"/>
    <property type="match status" value="1"/>
</dbReference>
<dbReference type="Proteomes" id="UP000001231">
    <property type="component" value="Chromosome"/>
</dbReference>
<dbReference type="SUPFAM" id="SSF52151">
    <property type="entry name" value="FabD/lysophospholipase-like"/>
    <property type="match status" value="1"/>
</dbReference>
<dbReference type="PANTHER" id="PTHR14226:SF57">
    <property type="entry name" value="BLR7027 PROTEIN"/>
    <property type="match status" value="1"/>
</dbReference>